<sequence>MNKTWVDALAKTRGARGEVMAKVSSVAHALSSHVPLFIALPFIGIISCLWLAGCAVGPDFRKPAAPDIGDYTAHPLATTASSANVAGGEAQRFNKGSDIPADWWTLFHSRPLNALIKQSLASNPDLKAAQAALSVARENTLAGRGAYYPSVSAGFSATRQQDPPGALAPVPSNNAFLYNLFTPQVSVSYAPDVFGLNRRTVESLKAQEQAVRYQMIAAQITLSANVVAAAVQRASLQAQIDATRRLIEINTHMLQILRYQMAKGYVGRLEVAAQESQLAQVTATLPALVKQLDQQSHLLAVLAGQFPSQASAEKFELADLQLPQELPLSLPSQLVAQRPDVLQAEANMHAASAQVGIATANRLPNIQLTANAGSTALAIGQVFKSGTGFWSLGADLTAPIFQGGALLHQQRAAKAAYVEAAEQYRSTVLTAFQNVADTLTALEQDAEGLKAAAAAANAAKVTLDLSQRQWKDGYASYLSLLSAEQADQQTQIALVQAQANRYADTAALFQALGGGWWHRAELDQADSIRNKDEK</sequence>
<keyword evidence="2" id="KW-0564">Palmitate</keyword>
<comment type="subcellular location">
    <subcellularLocation>
        <location evidence="2">Cell outer membrane</location>
        <topology evidence="2">Lipid-anchor</topology>
    </subcellularLocation>
</comment>
<dbReference type="PANTHER" id="PTHR30203">
    <property type="entry name" value="OUTER MEMBRANE CATION EFFLUX PROTEIN"/>
    <property type="match status" value="1"/>
</dbReference>
<evidence type="ECO:0000256" key="1">
    <source>
        <dbReference type="ARBA" id="ARBA00007613"/>
    </source>
</evidence>
<evidence type="ECO:0000313" key="4">
    <source>
        <dbReference type="EMBL" id="GGY33458.1"/>
    </source>
</evidence>
<keyword evidence="2 3" id="KW-0472">Membrane</keyword>
<evidence type="ECO:0000256" key="3">
    <source>
        <dbReference type="SAM" id="Phobius"/>
    </source>
</evidence>
<evidence type="ECO:0000313" key="5">
    <source>
        <dbReference type="Proteomes" id="UP000621898"/>
    </source>
</evidence>
<gene>
    <name evidence="4" type="ORF">GCM10008098_28470</name>
</gene>
<reference evidence="5" key="1">
    <citation type="journal article" date="2019" name="Int. J. Syst. Evol. Microbiol.">
        <title>The Global Catalogue of Microorganisms (GCM) 10K type strain sequencing project: providing services to taxonomists for standard genome sequencing and annotation.</title>
        <authorList>
            <consortium name="The Broad Institute Genomics Platform"/>
            <consortium name="The Broad Institute Genome Sequencing Center for Infectious Disease"/>
            <person name="Wu L."/>
            <person name="Ma J."/>
        </authorList>
    </citation>
    <scope>NUCLEOTIDE SEQUENCE [LARGE SCALE GENOMIC DNA]</scope>
    <source>
        <strain evidence="5">KCTC 22232</strain>
    </source>
</reference>
<comment type="similarity">
    <text evidence="1 2">Belongs to the outer membrane factor (OMF) (TC 1.B.17) family.</text>
</comment>
<keyword evidence="2 3" id="KW-0812">Transmembrane</keyword>
<dbReference type="Gene3D" id="2.20.200.10">
    <property type="entry name" value="Outer membrane efflux proteins (OEP)"/>
    <property type="match status" value="1"/>
</dbReference>
<dbReference type="Gene3D" id="1.20.1600.10">
    <property type="entry name" value="Outer membrane efflux proteins (OEP)"/>
    <property type="match status" value="1"/>
</dbReference>
<feature type="transmembrane region" description="Helical" evidence="3">
    <location>
        <begin position="34"/>
        <end position="52"/>
    </location>
</feature>
<dbReference type="NCBIfam" id="TIGR01845">
    <property type="entry name" value="outer_NodT"/>
    <property type="match status" value="1"/>
</dbReference>
<proteinExistence type="inferred from homology"/>
<protein>
    <submittedName>
        <fullName evidence="4">Histidine kinase</fullName>
    </submittedName>
</protein>
<dbReference type="SUPFAM" id="SSF56954">
    <property type="entry name" value="Outer membrane efflux proteins (OEP)"/>
    <property type="match status" value="1"/>
</dbReference>
<comment type="caution">
    <text evidence="4">The sequence shown here is derived from an EMBL/GenBank/DDBJ whole genome shotgun (WGS) entry which is preliminary data.</text>
</comment>
<keyword evidence="4" id="KW-0418">Kinase</keyword>
<dbReference type="InterPro" id="IPR010131">
    <property type="entry name" value="MdtP/NodT-like"/>
</dbReference>
<name>A0ABQ3A5J3_9GAMM</name>
<keyword evidence="4" id="KW-0808">Transferase</keyword>
<dbReference type="EMBL" id="BMXT01000004">
    <property type="protein sequence ID" value="GGY33458.1"/>
    <property type="molecule type" value="Genomic_DNA"/>
</dbReference>
<evidence type="ECO:0000256" key="2">
    <source>
        <dbReference type="RuleBase" id="RU362097"/>
    </source>
</evidence>
<keyword evidence="2" id="KW-1134">Transmembrane beta strand</keyword>
<accession>A0ABQ3A5J3</accession>
<dbReference type="Pfam" id="PF02321">
    <property type="entry name" value="OEP"/>
    <property type="match status" value="2"/>
</dbReference>
<organism evidence="4 5">
    <name type="scientific">Rhodanobacter panaciterrae</name>
    <dbReference type="NCBI Taxonomy" id="490572"/>
    <lineage>
        <taxon>Bacteria</taxon>
        <taxon>Pseudomonadati</taxon>
        <taxon>Pseudomonadota</taxon>
        <taxon>Gammaproteobacteria</taxon>
        <taxon>Lysobacterales</taxon>
        <taxon>Rhodanobacteraceae</taxon>
        <taxon>Rhodanobacter</taxon>
    </lineage>
</organism>
<keyword evidence="2" id="KW-0449">Lipoprotein</keyword>
<dbReference type="PANTHER" id="PTHR30203:SF33">
    <property type="entry name" value="BLR4455 PROTEIN"/>
    <property type="match status" value="1"/>
</dbReference>
<dbReference type="Proteomes" id="UP000621898">
    <property type="component" value="Unassembled WGS sequence"/>
</dbReference>
<dbReference type="GO" id="GO:0016301">
    <property type="term" value="F:kinase activity"/>
    <property type="evidence" value="ECO:0007669"/>
    <property type="project" value="UniProtKB-KW"/>
</dbReference>
<keyword evidence="5" id="KW-1185">Reference proteome</keyword>
<keyword evidence="3" id="KW-1133">Transmembrane helix</keyword>
<dbReference type="InterPro" id="IPR003423">
    <property type="entry name" value="OMP_efflux"/>
</dbReference>